<dbReference type="EMBL" id="BFAD01000003">
    <property type="protein sequence ID" value="GBE81414.1"/>
    <property type="molecule type" value="Genomic_DNA"/>
</dbReference>
<accession>A0A401GGT8</accession>
<name>A0A401GGT8_9APHY</name>
<sequence>MPSMMGVVIPPQLLLPLLRLHDGRASEPNVHAILTLLLPRMSPISAIIT</sequence>
<comment type="caution">
    <text evidence="1">The sequence shown here is derived from an EMBL/GenBank/DDBJ whole genome shotgun (WGS) entry which is preliminary data.</text>
</comment>
<gene>
    <name evidence="1" type="ORF">SCP_0311430</name>
</gene>
<keyword evidence="2" id="KW-1185">Reference proteome</keyword>
<dbReference type="RefSeq" id="XP_027612327.1">
    <property type="nucleotide sequence ID" value="XM_027756526.1"/>
</dbReference>
<dbReference type="GeneID" id="38778331"/>
<proteinExistence type="predicted"/>
<dbReference type="InParanoid" id="A0A401GGT8"/>
<dbReference type="Proteomes" id="UP000287166">
    <property type="component" value="Unassembled WGS sequence"/>
</dbReference>
<dbReference type="AlphaFoldDB" id="A0A401GGT8"/>
<evidence type="ECO:0000313" key="1">
    <source>
        <dbReference type="EMBL" id="GBE81414.1"/>
    </source>
</evidence>
<organism evidence="1 2">
    <name type="scientific">Sparassis crispa</name>
    <dbReference type="NCBI Taxonomy" id="139825"/>
    <lineage>
        <taxon>Eukaryota</taxon>
        <taxon>Fungi</taxon>
        <taxon>Dikarya</taxon>
        <taxon>Basidiomycota</taxon>
        <taxon>Agaricomycotina</taxon>
        <taxon>Agaricomycetes</taxon>
        <taxon>Polyporales</taxon>
        <taxon>Sparassidaceae</taxon>
        <taxon>Sparassis</taxon>
    </lineage>
</organism>
<reference evidence="1 2" key="1">
    <citation type="journal article" date="2018" name="Sci. Rep.">
        <title>Genome sequence of the cauliflower mushroom Sparassis crispa (Hanabiratake) and its association with beneficial usage.</title>
        <authorList>
            <person name="Kiyama R."/>
            <person name="Furutani Y."/>
            <person name="Kawaguchi K."/>
            <person name="Nakanishi T."/>
        </authorList>
    </citation>
    <scope>NUCLEOTIDE SEQUENCE [LARGE SCALE GENOMIC DNA]</scope>
</reference>
<protein>
    <submittedName>
        <fullName evidence="1">Uncharacterized protein</fullName>
    </submittedName>
</protein>
<evidence type="ECO:0000313" key="2">
    <source>
        <dbReference type="Proteomes" id="UP000287166"/>
    </source>
</evidence>